<gene>
    <name evidence="2" type="ORF">BK123_24060</name>
</gene>
<comment type="caution">
    <text evidence="2">The sequence shown here is derived from an EMBL/GenBank/DDBJ whole genome shotgun (WGS) entry which is preliminary data.</text>
</comment>
<accession>A0A1R1AV45</accession>
<feature type="transmembrane region" description="Helical" evidence="1">
    <location>
        <begin position="20"/>
        <end position="38"/>
    </location>
</feature>
<feature type="transmembrane region" description="Helical" evidence="1">
    <location>
        <begin position="206"/>
        <end position="231"/>
    </location>
</feature>
<feature type="transmembrane region" description="Helical" evidence="1">
    <location>
        <begin position="155"/>
        <end position="173"/>
    </location>
</feature>
<dbReference type="AlphaFoldDB" id="A0A1R1AV45"/>
<evidence type="ECO:0000256" key="1">
    <source>
        <dbReference type="SAM" id="Phobius"/>
    </source>
</evidence>
<sequence length="243" mass="27513">MMGSLIRYMLVSYTRSYRYFAPIAFMLISVVFIYSYRPNPIMDSYAVTAAFLFVGSAWLGLNFLNHDQGRQTMLLIVHSGKAIRYYAAQYITVTLLSILFSLFAVLYPIVFGMFDKPITLSQFALGYLGHVALSLLGISLSVFFQFGFMENQGRAAGWLLIVIVISLAGQSIVQDDLVDLRLIPYVLPPVSVMIDMFIHADERSQFVLFMTIAYTFIYSFILLAVYLWTACRKDAATIIRKVG</sequence>
<feature type="transmembrane region" description="Helical" evidence="1">
    <location>
        <begin position="85"/>
        <end position="107"/>
    </location>
</feature>
<keyword evidence="1" id="KW-0812">Transmembrane</keyword>
<protein>
    <submittedName>
        <fullName evidence="2">Uncharacterized protein</fullName>
    </submittedName>
</protein>
<keyword evidence="1" id="KW-0472">Membrane</keyword>
<feature type="transmembrane region" description="Helical" evidence="1">
    <location>
        <begin position="127"/>
        <end position="148"/>
    </location>
</feature>
<feature type="transmembrane region" description="Helical" evidence="1">
    <location>
        <begin position="44"/>
        <end position="64"/>
    </location>
</feature>
<dbReference type="OrthoDB" id="1936187at2"/>
<evidence type="ECO:0000313" key="3">
    <source>
        <dbReference type="Proteomes" id="UP000187074"/>
    </source>
</evidence>
<dbReference type="EMBL" id="MRTF01000009">
    <property type="protein sequence ID" value="OME89464.1"/>
    <property type="molecule type" value="Genomic_DNA"/>
</dbReference>
<evidence type="ECO:0000313" key="2">
    <source>
        <dbReference type="EMBL" id="OME89464.1"/>
    </source>
</evidence>
<keyword evidence="1" id="KW-1133">Transmembrane helix</keyword>
<dbReference type="Proteomes" id="UP000187074">
    <property type="component" value="Unassembled WGS sequence"/>
</dbReference>
<proteinExistence type="predicted"/>
<reference evidence="2 3" key="1">
    <citation type="submission" date="2016-11" db="EMBL/GenBank/DDBJ databases">
        <title>Paenibacillus species isolates.</title>
        <authorList>
            <person name="Beno S.M."/>
        </authorList>
    </citation>
    <scope>NUCLEOTIDE SEQUENCE [LARGE SCALE GENOMIC DNA]</scope>
    <source>
        <strain evidence="2 3">FSL F4-0100</strain>
    </source>
</reference>
<name>A0A1R1AV45_PAELA</name>
<organism evidence="2 3">
    <name type="scientific">Paenibacillus lautus</name>
    <name type="common">Bacillus lautus</name>
    <dbReference type="NCBI Taxonomy" id="1401"/>
    <lineage>
        <taxon>Bacteria</taxon>
        <taxon>Bacillati</taxon>
        <taxon>Bacillota</taxon>
        <taxon>Bacilli</taxon>
        <taxon>Bacillales</taxon>
        <taxon>Paenibacillaceae</taxon>
        <taxon>Paenibacillus</taxon>
    </lineage>
</organism>
<dbReference type="STRING" id="1401.BK123_24060"/>